<sequence length="153" mass="17129">MSYGNANARRLCRWGVDKGARLVAIGTTRNICVPSPHSPVFPTNVSKVPQSRLKTGRYMYCSLVAQPLEMIVLPFASSTRNPVEFALAADWSKHQFRRNGVLATPSKPGCVKHLFGIPRSYQLRQRVWRSALRFLLRISWMTAGSVLAGIDNE</sequence>
<evidence type="ECO:0000313" key="2">
    <source>
        <dbReference type="Proteomes" id="UP000320735"/>
    </source>
</evidence>
<organism evidence="1 2">
    <name type="scientific">Symmachiella macrocystis</name>
    <dbReference type="NCBI Taxonomy" id="2527985"/>
    <lineage>
        <taxon>Bacteria</taxon>
        <taxon>Pseudomonadati</taxon>
        <taxon>Planctomycetota</taxon>
        <taxon>Planctomycetia</taxon>
        <taxon>Planctomycetales</taxon>
        <taxon>Planctomycetaceae</taxon>
        <taxon>Symmachiella</taxon>
    </lineage>
</organism>
<name>A0A5C6B727_9PLAN</name>
<gene>
    <name evidence="1" type="ORF">CA54_55540</name>
</gene>
<dbReference type="EMBL" id="SJPP01000003">
    <property type="protein sequence ID" value="TWU07149.1"/>
    <property type="molecule type" value="Genomic_DNA"/>
</dbReference>
<dbReference type="Proteomes" id="UP000320735">
    <property type="component" value="Unassembled WGS sequence"/>
</dbReference>
<comment type="caution">
    <text evidence="1">The sequence shown here is derived from an EMBL/GenBank/DDBJ whole genome shotgun (WGS) entry which is preliminary data.</text>
</comment>
<proteinExistence type="predicted"/>
<reference evidence="1 2" key="1">
    <citation type="submission" date="2019-02" db="EMBL/GenBank/DDBJ databases">
        <title>Deep-cultivation of Planctomycetes and their phenomic and genomic characterization uncovers novel biology.</title>
        <authorList>
            <person name="Wiegand S."/>
            <person name="Jogler M."/>
            <person name="Boedeker C."/>
            <person name="Pinto D."/>
            <person name="Vollmers J."/>
            <person name="Rivas-Marin E."/>
            <person name="Kohn T."/>
            <person name="Peeters S.H."/>
            <person name="Heuer A."/>
            <person name="Rast P."/>
            <person name="Oberbeckmann S."/>
            <person name="Bunk B."/>
            <person name="Jeske O."/>
            <person name="Meyerdierks A."/>
            <person name="Storesund J.E."/>
            <person name="Kallscheuer N."/>
            <person name="Luecker S."/>
            <person name="Lage O.M."/>
            <person name="Pohl T."/>
            <person name="Merkel B.J."/>
            <person name="Hornburger P."/>
            <person name="Mueller R.-W."/>
            <person name="Bruemmer F."/>
            <person name="Labrenz M."/>
            <person name="Spormann A.M."/>
            <person name="Op Den Camp H."/>
            <person name="Overmann J."/>
            <person name="Amann R."/>
            <person name="Jetten M.S.M."/>
            <person name="Mascher T."/>
            <person name="Medema M.H."/>
            <person name="Devos D.P."/>
            <person name="Kaster A.-K."/>
            <person name="Ovreas L."/>
            <person name="Rohde M."/>
            <person name="Galperin M.Y."/>
            <person name="Jogler C."/>
        </authorList>
    </citation>
    <scope>NUCLEOTIDE SEQUENCE [LARGE SCALE GENOMIC DNA]</scope>
    <source>
        <strain evidence="1 2">CA54</strain>
    </source>
</reference>
<evidence type="ECO:0000313" key="1">
    <source>
        <dbReference type="EMBL" id="TWU07149.1"/>
    </source>
</evidence>
<accession>A0A5C6B727</accession>
<dbReference type="AlphaFoldDB" id="A0A5C6B727"/>
<keyword evidence="2" id="KW-1185">Reference proteome</keyword>
<protein>
    <submittedName>
        <fullName evidence="1">Uncharacterized protein</fullName>
    </submittedName>
</protein>